<feature type="chain" id="PRO_5006599555" evidence="1">
    <location>
        <begin position="19"/>
        <end position="330"/>
    </location>
</feature>
<name>A0A0S2I233_9BACT</name>
<protein>
    <submittedName>
        <fullName evidence="2">Uncharacterized protein</fullName>
    </submittedName>
</protein>
<dbReference type="InterPro" id="IPR012332">
    <property type="entry name" value="Autotransporter_pectin_lyase_C"/>
</dbReference>
<keyword evidence="1" id="KW-0732">Signal</keyword>
<reference evidence="2 3" key="1">
    <citation type="submission" date="2015-11" db="EMBL/GenBank/DDBJ databases">
        <title>Description and complete genome sequence of a novel strain predominating in hypersaline microbial mats and representing a new family of the Bacteriodetes phylum.</title>
        <authorList>
            <person name="Spring S."/>
            <person name="Bunk B."/>
            <person name="Sproer C."/>
            <person name="Klenk H.-P."/>
        </authorList>
    </citation>
    <scope>NUCLEOTIDE SEQUENCE [LARGE SCALE GENOMIC DNA]</scope>
    <source>
        <strain evidence="2 3">L21-Spi-D4</strain>
    </source>
</reference>
<evidence type="ECO:0000256" key="1">
    <source>
        <dbReference type="SAM" id="SignalP"/>
    </source>
</evidence>
<sequence length="330" mass="36124" precursor="true">MKPFITLLLVFSFFVSVAQDLEVPNNTEVTISSDADYNDITLGNKSVLNILEGVTVNADNLNVENNATLNLHGVLYVLNNISVSNNGAFTVNSTGILDVSGDVNVNNNSDITLDGNVQIDGDFTAPDQANVTIDGTVNVDGSFTGTVDGGSGTLSSGNNNNYNNPLPVELLGADIASQEAEVTVTWTTATETNNDFFTLFVSRDMDIWEELERVAGNGTKSTLTNYEYSFNSEVNGQIYIKLIQTDFDGTTEALRVLSTEVNTKDYRIYPQPLRAGAAWKIRGLDNDDTYKVYSSSMQEIRDSQNLTRGLYYVVINDKKVKKLIVQQTNQ</sequence>
<dbReference type="RefSeq" id="WP_057953849.1">
    <property type="nucleotide sequence ID" value="NZ_CP013118.1"/>
</dbReference>
<dbReference type="OrthoDB" id="1490051at2"/>
<gene>
    <name evidence="2" type="ORF">L21SP5_02863</name>
</gene>
<dbReference type="Proteomes" id="UP000064893">
    <property type="component" value="Chromosome"/>
</dbReference>
<dbReference type="AlphaFoldDB" id="A0A0S2I233"/>
<dbReference type="EMBL" id="CP013118">
    <property type="protein sequence ID" value="ALO16483.1"/>
    <property type="molecule type" value="Genomic_DNA"/>
</dbReference>
<dbReference type="KEGG" id="blq:L21SP5_02863"/>
<evidence type="ECO:0000313" key="3">
    <source>
        <dbReference type="Proteomes" id="UP000064893"/>
    </source>
</evidence>
<dbReference type="Gene3D" id="2.160.20.20">
    <property type="match status" value="1"/>
</dbReference>
<organism evidence="2 3">
    <name type="scientific">Salinivirga cyanobacteriivorans</name>
    <dbReference type="NCBI Taxonomy" id="1307839"/>
    <lineage>
        <taxon>Bacteria</taxon>
        <taxon>Pseudomonadati</taxon>
        <taxon>Bacteroidota</taxon>
        <taxon>Bacteroidia</taxon>
        <taxon>Bacteroidales</taxon>
        <taxon>Salinivirgaceae</taxon>
        <taxon>Salinivirga</taxon>
    </lineage>
</organism>
<dbReference type="STRING" id="1307839.L21SP5_02863"/>
<feature type="signal peptide" evidence="1">
    <location>
        <begin position="1"/>
        <end position="18"/>
    </location>
</feature>
<keyword evidence="3" id="KW-1185">Reference proteome</keyword>
<proteinExistence type="predicted"/>
<accession>A0A0S2I233</accession>
<evidence type="ECO:0000313" key="2">
    <source>
        <dbReference type="EMBL" id="ALO16483.1"/>
    </source>
</evidence>